<dbReference type="InterPro" id="IPR043129">
    <property type="entry name" value="ATPase_NBD"/>
</dbReference>
<evidence type="ECO:0000256" key="3">
    <source>
        <dbReference type="ARBA" id="ARBA00022777"/>
    </source>
</evidence>
<evidence type="ECO:0000256" key="2">
    <source>
        <dbReference type="ARBA" id="ARBA00022741"/>
    </source>
</evidence>
<dbReference type="Pfam" id="PF00871">
    <property type="entry name" value="Acetate_kinase"/>
    <property type="match status" value="1"/>
</dbReference>
<keyword evidence="5" id="KW-0479">Metal-binding</keyword>
<dbReference type="PANTHER" id="PTHR21060:SF15">
    <property type="entry name" value="ACETATE KINASE-RELATED"/>
    <property type="match status" value="1"/>
</dbReference>
<dbReference type="eggNOG" id="COG0282">
    <property type="taxonomic scope" value="Bacteria"/>
</dbReference>
<evidence type="ECO:0000256" key="4">
    <source>
        <dbReference type="ARBA" id="ARBA00022840"/>
    </source>
</evidence>
<organism evidence="7 8">
    <name type="scientific">Methylomicrobium album BG8</name>
    <dbReference type="NCBI Taxonomy" id="686340"/>
    <lineage>
        <taxon>Bacteria</taxon>
        <taxon>Pseudomonadati</taxon>
        <taxon>Pseudomonadota</taxon>
        <taxon>Gammaproteobacteria</taxon>
        <taxon>Methylococcales</taxon>
        <taxon>Methylococcaceae</taxon>
        <taxon>Methylomicrobium</taxon>
    </lineage>
</organism>
<protein>
    <recommendedName>
        <fullName evidence="5">Acetate kinase</fullName>
        <ecNumber evidence="5">2.7.2.1</ecNumber>
    </recommendedName>
    <alternativeName>
        <fullName evidence="5">Acetokinase</fullName>
    </alternativeName>
</protein>
<evidence type="ECO:0000256" key="6">
    <source>
        <dbReference type="RuleBase" id="RU003835"/>
    </source>
</evidence>
<evidence type="ECO:0000313" key="7">
    <source>
        <dbReference type="EMBL" id="EIC29202.1"/>
    </source>
</evidence>
<evidence type="ECO:0000256" key="5">
    <source>
        <dbReference type="HAMAP-Rule" id="MF_00020"/>
    </source>
</evidence>
<dbReference type="InterPro" id="IPR000890">
    <property type="entry name" value="Aliphatic_acid_kin_short-chain"/>
</dbReference>
<dbReference type="InterPro" id="IPR004372">
    <property type="entry name" value="Ac/propionate_kinase"/>
</dbReference>
<evidence type="ECO:0000313" key="8">
    <source>
        <dbReference type="Proteomes" id="UP000005090"/>
    </source>
</evidence>
<keyword evidence="5" id="KW-0460">Magnesium</keyword>
<dbReference type="AlphaFoldDB" id="H8GK78"/>
<dbReference type="SUPFAM" id="SSF53067">
    <property type="entry name" value="Actin-like ATPase domain"/>
    <property type="match status" value="2"/>
</dbReference>
<evidence type="ECO:0000256" key="1">
    <source>
        <dbReference type="ARBA" id="ARBA00022679"/>
    </source>
</evidence>
<proteinExistence type="inferred from homology"/>
<dbReference type="EMBL" id="CM001475">
    <property type="protein sequence ID" value="EIC29202.1"/>
    <property type="molecule type" value="Genomic_DNA"/>
</dbReference>
<feature type="binding site" evidence="5">
    <location>
        <begin position="331"/>
        <end position="335"/>
    </location>
    <ligand>
        <name>ATP</name>
        <dbReference type="ChEBI" id="CHEBI:30616"/>
    </ligand>
</feature>
<dbReference type="STRING" id="686340.Metal_1417"/>
<feature type="binding site" evidence="5">
    <location>
        <position position="385"/>
    </location>
    <ligand>
        <name>Mg(2+)</name>
        <dbReference type="ChEBI" id="CHEBI:18420"/>
    </ligand>
</feature>
<dbReference type="PANTHER" id="PTHR21060">
    <property type="entry name" value="ACETATE KINASE"/>
    <property type="match status" value="1"/>
</dbReference>
<keyword evidence="1 5" id="KW-0808">Transferase</keyword>
<dbReference type="GO" id="GO:0005737">
    <property type="term" value="C:cytoplasm"/>
    <property type="evidence" value="ECO:0007669"/>
    <property type="project" value="UniProtKB-SubCell"/>
</dbReference>
<feature type="site" description="Transition state stabilizer" evidence="5">
    <location>
        <position position="243"/>
    </location>
</feature>
<accession>H8GK78</accession>
<feature type="binding site" evidence="5">
    <location>
        <position position="19"/>
    </location>
    <ligand>
        <name>ATP</name>
        <dbReference type="ChEBI" id="CHEBI:30616"/>
    </ligand>
</feature>
<dbReference type="Proteomes" id="UP000005090">
    <property type="component" value="Chromosome"/>
</dbReference>
<dbReference type="EC" id="2.7.2.1" evidence="5"/>
<keyword evidence="2 5" id="KW-0547">Nucleotide-binding</keyword>
<comment type="similarity">
    <text evidence="5 6">Belongs to the acetokinase family.</text>
</comment>
<dbReference type="UniPathway" id="UPA00340">
    <property type="reaction ID" value="UER00458"/>
</dbReference>
<comment type="cofactor">
    <cofactor evidence="5">
        <name>Mg(2+)</name>
        <dbReference type="ChEBI" id="CHEBI:18420"/>
    </cofactor>
    <cofactor evidence="5">
        <name>Mn(2+)</name>
        <dbReference type="ChEBI" id="CHEBI:29035"/>
    </cofactor>
    <text evidence="5">Mg(2+). Can also accept Mn(2+).</text>
</comment>
<comment type="subunit">
    <text evidence="5">Homodimer.</text>
</comment>
<dbReference type="PRINTS" id="PR00471">
    <property type="entry name" value="ACETATEKNASE"/>
</dbReference>
<comment type="subcellular location">
    <subcellularLocation>
        <location evidence="5">Cytoplasm</location>
    </subcellularLocation>
</comment>
<dbReference type="GO" id="GO:0005524">
    <property type="term" value="F:ATP binding"/>
    <property type="evidence" value="ECO:0007669"/>
    <property type="project" value="UniProtKB-KW"/>
</dbReference>
<keyword evidence="5" id="KW-0963">Cytoplasm</keyword>
<dbReference type="GO" id="GO:0000287">
    <property type="term" value="F:magnesium ion binding"/>
    <property type="evidence" value="ECO:0007669"/>
    <property type="project" value="UniProtKB-UniRule"/>
</dbReference>
<dbReference type="PIRSF" id="PIRSF000722">
    <property type="entry name" value="Acetate_prop_kin"/>
    <property type="match status" value="1"/>
</dbReference>
<feature type="binding site" evidence="5">
    <location>
        <begin position="283"/>
        <end position="285"/>
    </location>
    <ligand>
        <name>ATP</name>
        <dbReference type="ChEBI" id="CHEBI:30616"/>
    </ligand>
</feature>
<dbReference type="RefSeq" id="WP_005370895.1">
    <property type="nucleotide sequence ID" value="NZ_CM001475.1"/>
</dbReference>
<dbReference type="GO" id="GO:0008776">
    <property type="term" value="F:acetate kinase activity"/>
    <property type="evidence" value="ECO:0007669"/>
    <property type="project" value="UniProtKB-UniRule"/>
</dbReference>
<dbReference type="Gene3D" id="3.30.420.40">
    <property type="match status" value="2"/>
</dbReference>
<dbReference type="GO" id="GO:0006085">
    <property type="term" value="P:acetyl-CoA biosynthetic process"/>
    <property type="evidence" value="ECO:0007669"/>
    <property type="project" value="UniProtKB-UniRule"/>
</dbReference>
<dbReference type="HOGENOM" id="CLU_020352_0_1_6"/>
<comment type="function">
    <text evidence="5">Catalyzes the formation of acetyl phosphate from acetate and ATP. Can also catalyze the reverse reaction.</text>
</comment>
<feature type="active site" description="Proton donor/acceptor" evidence="5">
    <location>
        <position position="150"/>
    </location>
</feature>
<dbReference type="NCBIfam" id="TIGR00016">
    <property type="entry name" value="ackA"/>
    <property type="match status" value="1"/>
</dbReference>
<feature type="binding site" evidence="5">
    <location>
        <position position="93"/>
    </location>
    <ligand>
        <name>substrate</name>
    </ligand>
</feature>
<feature type="binding site" evidence="5">
    <location>
        <position position="12"/>
    </location>
    <ligand>
        <name>Mg(2+)</name>
        <dbReference type="ChEBI" id="CHEBI:18420"/>
    </ligand>
</feature>
<sequence>MRSDEFMLLIINVGSATVKTRLFDSSLREIARMNADYGNGGGIRLNGWDSRGKDIERHIPENAMARQALSAVFDEWREQLPDLQAPLGAIGHRVVHGGGDFTCATRMTSEVSARLAELDAYAPLHNPLNRLGVSMAEAAFPGIPQYAVFDTAFHRQMPEHASRYPIPPALSGNVEFRRFGFHGISCQYSVTRAATLLSKDRANINCIILHLGGGASATAVLGGRGVDTSMGFSPTEGLMMTTRSGDIDPMIPVTLLREGWTADRLDRLLNRESGLLGVCGAGDMREVLRLAENGDQRARLAVDIYCYRIRKYIGALCAVLGDVDALIFTGGIGEHAPLIRQKIAEGLDRLGFAIDVEANLRVSEHDRDIGSPIKKPRILVIHAEEEREIAAQILNRLEYRS</sequence>
<feature type="site" description="Transition state stabilizer" evidence="5">
    <location>
        <position position="182"/>
    </location>
</feature>
<keyword evidence="3 5" id="KW-0418">Kinase</keyword>
<keyword evidence="4 5" id="KW-0067">ATP-binding</keyword>
<comment type="pathway">
    <text evidence="5">Metabolic intermediate biosynthesis; acetyl-CoA biosynthesis; acetyl-CoA from acetate: step 1/2.</text>
</comment>
<comment type="catalytic activity">
    <reaction evidence="5">
        <text>acetate + ATP = acetyl phosphate + ADP</text>
        <dbReference type="Rhea" id="RHEA:11352"/>
        <dbReference type="ChEBI" id="CHEBI:22191"/>
        <dbReference type="ChEBI" id="CHEBI:30089"/>
        <dbReference type="ChEBI" id="CHEBI:30616"/>
        <dbReference type="ChEBI" id="CHEBI:456216"/>
        <dbReference type="EC" id="2.7.2.1"/>
    </reaction>
</comment>
<name>H8GK78_METAL</name>
<dbReference type="GO" id="GO:0006083">
    <property type="term" value="P:acetate metabolic process"/>
    <property type="evidence" value="ECO:0007669"/>
    <property type="project" value="TreeGrafter"/>
</dbReference>
<gene>
    <name evidence="5" type="primary">ackA</name>
    <name evidence="7" type="ORF">Metal_1417</name>
</gene>
<keyword evidence="8" id="KW-1185">Reference proteome</keyword>
<dbReference type="HAMAP" id="MF_00020">
    <property type="entry name" value="Acetate_kinase"/>
    <property type="match status" value="1"/>
</dbReference>
<feature type="binding site" evidence="5">
    <location>
        <begin position="210"/>
        <end position="214"/>
    </location>
    <ligand>
        <name>ATP</name>
        <dbReference type="ChEBI" id="CHEBI:30616"/>
    </ligand>
</feature>
<reference evidence="7 8" key="1">
    <citation type="journal article" date="2013" name="Genome Announc.">
        <title>Genome Sequence of the Obligate Gammaproteobacterial Methanotroph Methylomicrobium album Strain BG8.</title>
        <authorList>
            <person name="Kits K.D."/>
            <person name="Kalyuzhnaya M.G."/>
            <person name="Klotz M.G."/>
            <person name="Jetten M.S."/>
            <person name="Op den Camp H.J."/>
            <person name="Vuilleumier S."/>
            <person name="Bringel F."/>
            <person name="Dispirito A.A."/>
            <person name="Murrell J.C."/>
            <person name="Bruce D."/>
            <person name="Cheng J.F."/>
            <person name="Copeland A."/>
            <person name="Goodwin L."/>
            <person name="Hauser L."/>
            <person name="Lajus A."/>
            <person name="Land M.L."/>
            <person name="Lapidus A."/>
            <person name="Lucas S."/>
            <person name="Medigue C."/>
            <person name="Pitluck S."/>
            <person name="Woyke T."/>
            <person name="Zeytun A."/>
            <person name="Stein L.Y."/>
        </authorList>
    </citation>
    <scope>NUCLEOTIDE SEQUENCE [LARGE SCALE GENOMIC DNA]</scope>
    <source>
        <strain evidence="7 8">BG8</strain>
    </source>
</reference>